<dbReference type="GO" id="GO:0008234">
    <property type="term" value="F:cysteine-type peptidase activity"/>
    <property type="evidence" value="ECO:0007669"/>
    <property type="project" value="InterPro"/>
</dbReference>
<keyword evidence="2" id="KW-0812">Transmembrane</keyword>
<keyword evidence="2" id="KW-0472">Membrane</keyword>
<accession>A0A6C0CKS2</accession>
<dbReference type="Gene3D" id="3.90.70.10">
    <property type="entry name" value="Cysteine proteinases"/>
    <property type="match status" value="1"/>
</dbReference>
<dbReference type="InterPro" id="IPR038765">
    <property type="entry name" value="Papain-like_cys_pep_sf"/>
</dbReference>
<comment type="similarity">
    <text evidence="1">Belongs to the peptidase C1 family.</text>
</comment>
<dbReference type="Pfam" id="PF00112">
    <property type="entry name" value="Peptidase_C1"/>
    <property type="match status" value="1"/>
</dbReference>
<feature type="transmembrane region" description="Helical" evidence="2">
    <location>
        <begin position="6"/>
        <end position="28"/>
    </location>
</feature>
<evidence type="ECO:0000313" key="4">
    <source>
        <dbReference type="EMBL" id="QHT05061.1"/>
    </source>
</evidence>
<sequence>METLYIVIIAVSSAAFLTGIALIVYYIIVTHAFASTSPFTTATWVQLKLGNTPSSDPSSTFSSWKLGLKALPSNMQIYPAHTLQPKQKLPKTYYFKTCELVPINDQGNCQSCTLFASYSMLASRLAIQTGNIPEMLSVQQALDCMNLPCSQPLTIDVGLNFAATVGIVNAKVYPYQQTSKGTCLIKDAPDFNTRVFATTIQAISPRNGFTAGSKAHNNAIKGAMTEIYSFGPIVTIIELHSDLLYQYSATAFDKATGKYVCSVYVPSANSVILGYHAINVIGWQKPDPNSYNGACWICISSYGTAWPPSPWPNYPGAFFMQMGSNCCGMEEQFIAAHPVVNTM</sequence>
<evidence type="ECO:0000256" key="1">
    <source>
        <dbReference type="ARBA" id="ARBA00008455"/>
    </source>
</evidence>
<protein>
    <recommendedName>
        <fullName evidence="3">Peptidase C1A papain C-terminal domain-containing protein</fullName>
    </recommendedName>
</protein>
<keyword evidence="2" id="KW-1133">Transmembrane helix</keyword>
<dbReference type="EMBL" id="MN739449">
    <property type="protein sequence ID" value="QHT05061.1"/>
    <property type="molecule type" value="Genomic_DNA"/>
</dbReference>
<name>A0A6C0CKS2_9ZZZZ</name>
<dbReference type="InterPro" id="IPR013128">
    <property type="entry name" value="Peptidase_C1A"/>
</dbReference>
<evidence type="ECO:0000259" key="3">
    <source>
        <dbReference type="SMART" id="SM00645"/>
    </source>
</evidence>
<feature type="domain" description="Peptidase C1A papain C-terminal" evidence="3">
    <location>
        <begin position="89"/>
        <end position="337"/>
    </location>
</feature>
<dbReference type="AlphaFoldDB" id="A0A6C0CKS2"/>
<organism evidence="4">
    <name type="scientific">viral metagenome</name>
    <dbReference type="NCBI Taxonomy" id="1070528"/>
    <lineage>
        <taxon>unclassified sequences</taxon>
        <taxon>metagenomes</taxon>
        <taxon>organismal metagenomes</taxon>
    </lineage>
</organism>
<reference evidence="4" key="1">
    <citation type="journal article" date="2020" name="Nature">
        <title>Giant virus diversity and host interactions through global metagenomics.</title>
        <authorList>
            <person name="Schulz F."/>
            <person name="Roux S."/>
            <person name="Paez-Espino D."/>
            <person name="Jungbluth S."/>
            <person name="Walsh D.A."/>
            <person name="Denef V.J."/>
            <person name="McMahon K.D."/>
            <person name="Konstantinidis K.T."/>
            <person name="Eloe-Fadrosh E.A."/>
            <person name="Kyrpides N.C."/>
            <person name="Woyke T."/>
        </authorList>
    </citation>
    <scope>NUCLEOTIDE SEQUENCE</scope>
    <source>
        <strain evidence="4">GVMAG-M-3300021354-14</strain>
    </source>
</reference>
<proteinExistence type="inferred from homology"/>
<dbReference type="GO" id="GO:0006508">
    <property type="term" value="P:proteolysis"/>
    <property type="evidence" value="ECO:0007669"/>
    <property type="project" value="InterPro"/>
</dbReference>
<dbReference type="SUPFAM" id="SSF54001">
    <property type="entry name" value="Cysteine proteinases"/>
    <property type="match status" value="1"/>
</dbReference>
<dbReference type="PANTHER" id="PTHR12411">
    <property type="entry name" value="CYSTEINE PROTEASE FAMILY C1-RELATED"/>
    <property type="match status" value="1"/>
</dbReference>
<evidence type="ECO:0000256" key="2">
    <source>
        <dbReference type="SAM" id="Phobius"/>
    </source>
</evidence>
<dbReference type="SMART" id="SM00645">
    <property type="entry name" value="Pept_C1"/>
    <property type="match status" value="1"/>
</dbReference>
<dbReference type="InterPro" id="IPR000668">
    <property type="entry name" value="Peptidase_C1A_C"/>
</dbReference>